<organism evidence="1 2">
    <name type="scientific">Actinidia rufa</name>
    <dbReference type="NCBI Taxonomy" id="165716"/>
    <lineage>
        <taxon>Eukaryota</taxon>
        <taxon>Viridiplantae</taxon>
        <taxon>Streptophyta</taxon>
        <taxon>Embryophyta</taxon>
        <taxon>Tracheophyta</taxon>
        <taxon>Spermatophyta</taxon>
        <taxon>Magnoliopsida</taxon>
        <taxon>eudicotyledons</taxon>
        <taxon>Gunneridae</taxon>
        <taxon>Pentapetalae</taxon>
        <taxon>asterids</taxon>
        <taxon>Ericales</taxon>
        <taxon>Actinidiaceae</taxon>
        <taxon>Actinidia</taxon>
    </lineage>
</organism>
<dbReference type="OrthoDB" id="669248at2759"/>
<dbReference type="Proteomes" id="UP000585474">
    <property type="component" value="Unassembled WGS sequence"/>
</dbReference>
<reference evidence="1 2" key="1">
    <citation type="submission" date="2019-07" db="EMBL/GenBank/DDBJ databases">
        <title>De Novo Assembly of kiwifruit Actinidia rufa.</title>
        <authorList>
            <person name="Sugita-Konishi S."/>
            <person name="Sato K."/>
            <person name="Mori E."/>
            <person name="Abe Y."/>
            <person name="Kisaki G."/>
            <person name="Hamano K."/>
            <person name="Suezawa K."/>
            <person name="Otani M."/>
            <person name="Fukuda T."/>
            <person name="Manabe T."/>
            <person name="Gomi K."/>
            <person name="Tabuchi M."/>
            <person name="Akimitsu K."/>
            <person name="Kataoka I."/>
        </authorList>
    </citation>
    <scope>NUCLEOTIDE SEQUENCE [LARGE SCALE GENOMIC DNA]</scope>
    <source>
        <strain evidence="2">cv. Fuchu</strain>
    </source>
</reference>
<evidence type="ECO:0000313" key="2">
    <source>
        <dbReference type="Proteomes" id="UP000585474"/>
    </source>
</evidence>
<sequence>MASVCRSAVMACARSVTVRSKTLLPKTPSSPKPTPSSPFSYSRRTIPCAALRIASVLGCVDSMMPLHSAIASARLKSNIAVDSTCWSWLSQGLTWIGLLRFGLRLGLGSFALDLDLDWDFPVEEAYKNIFLSFRPNARPKKFGDPNAGQNFGGPKTDALLAVPESAPSLLHVNSNEIPPLLFSSYDYWVISNRTHINVVTRFAGFICGNK</sequence>
<dbReference type="PANTHER" id="PTHR33156:SF37">
    <property type="entry name" value="PROTEIN NUCLEAR FUSION DEFECTIVE 6, CHLOROPLASTIC_MITOCHONDRIAL"/>
    <property type="match status" value="1"/>
</dbReference>
<proteinExistence type="predicted"/>
<protein>
    <submittedName>
        <fullName evidence="1">Uncharacterized protein</fullName>
    </submittedName>
</protein>
<dbReference type="AlphaFoldDB" id="A0A7J0EWF5"/>
<name>A0A7J0EWF5_9ERIC</name>
<comment type="caution">
    <text evidence="1">The sequence shown here is derived from an EMBL/GenBank/DDBJ whole genome shotgun (WGS) entry which is preliminary data.</text>
</comment>
<keyword evidence="2" id="KW-1185">Reference proteome</keyword>
<gene>
    <name evidence="1" type="ORF">Acr_07g0001340</name>
</gene>
<accession>A0A7J0EWF5</accession>
<dbReference type="InterPro" id="IPR043459">
    <property type="entry name" value="NFD6/NOXY2-like"/>
</dbReference>
<dbReference type="EMBL" id="BJWL01000007">
    <property type="protein sequence ID" value="GFY89937.1"/>
    <property type="molecule type" value="Genomic_DNA"/>
</dbReference>
<evidence type="ECO:0000313" key="1">
    <source>
        <dbReference type="EMBL" id="GFY89937.1"/>
    </source>
</evidence>
<dbReference type="PANTHER" id="PTHR33156">
    <property type="entry name" value="OS02G0230000 PROTEIN"/>
    <property type="match status" value="1"/>
</dbReference>